<gene>
    <name evidence="3" type="ORF">ABIA52_003025</name>
</gene>
<feature type="signal peptide" evidence="2">
    <location>
        <begin position="1"/>
        <end position="17"/>
    </location>
</feature>
<dbReference type="EMBL" id="JBIYEW010000003">
    <property type="protein sequence ID" value="MFK4640136.1"/>
    <property type="molecule type" value="Genomic_DNA"/>
</dbReference>
<evidence type="ECO:0000256" key="2">
    <source>
        <dbReference type="SAM" id="SignalP"/>
    </source>
</evidence>
<keyword evidence="3" id="KW-0418">Kinase</keyword>
<evidence type="ECO:0000313" key="3">
    <source>
        <dbReference type="EMBL" id="MFK4640136.1"/>
    </source>
</evidence>
<feature type="region of interest" description="Disordered" evidence="1">
    <location>
        <begin position="16"/>
        <end position="47"/>
    </location>
</feature>
<comment type="caution">
    <text evidence="3">The sequence shown here is derived from an EMBL/GenBank/DDBJ whole genome shotgun (WGS) entry which is preliminary data.</text>
</comment>
<evidence type="ECO:0000256" key="1">
    <source>
        <dbReference type="SAM" id="MobiDB-lite"/>
    </source>
</evidence>
<reference evidence="3 4" key="1">
    <citation type="submission" date="2024-10" db="EMBL/GenBank/DDBJ databases">
        <title>Novel secondary metabolite-producing bacteria for plant disease control.</title>
        <authorList>
            <person name="Chevrette M."/>
        </authorList>
    </citation>
    <scope>NUCLEOTIDE SEQUENCE [LARGE SCALE GENOMIC DNA]</scope>
    <source>
        <strain evidence="3 4">J30 TE3557</strain>
    </source>
</reference>
<feature type="compositionally biased region" description="Low complexity" evidence="1">
    <location>
        <begin position="16"/>
        <end position="46"/>
    </location>
</feature>
<feature type="chain" id="PRO_5046835079" evidence="2">
    <location>
        <begin position="18"/>
        <end position="219"/>
    </location>
</feature>
<name>A0ABW8N961_9MICC</name>
<accession>A0ABW8N961</accession>
<dbReference type="Proteomes" id="UP001620520">
    <property type="component" value="Unassembled WGS sequence"/>
</dbReference>
<keyword evidence="3" id="KW-0808">Transferase</keyword>
<proteinExistence type="predicted"/>
<sequence>MGSLFILLTACAPIGTASSVSSSSGSPSTTSSPKPTPTPTKITGTSCSAEKKTQVLAGETYVCAVDQAGKLTWLDSATAQALNDQRAASAKAVADKAAADKAAADQAAAAKAATDKAAADKVAADKVAADQAAAAKAAADQAAANAAAKAAPVAPAAPAAPVQRGCDPNYAGACVPVDSDVDCAGGKGNGPSYVRGPVTVIGSDIYGLDNDHDGIGCEK</sequence>
<protein>
    <submittedName>
        <fullName evidence="3">Chemotaxis protein histidine kinase CheA</fullName>
    </submittedName>
</protein>
<keyword evidence="4" id="KW-1185">Reference proteome</keyword>
<dbReference type="RefSeq" id="WP_404594888.1">
    <property type="nucleotide sequence ID" value="NZ_JBIYEW010000003.1"/>
</dbReference>
<keyword evidence="2" id="KW-0732">Signal</keyword>
<dbReference type="GO" id="GO:0016301">
    <property type="term" value="F:kinase activity"/>
    <property type="evidence" value="ECO:0007669"/>
    <property type="project" value="UniProtKB-KW"/>
</dbReference>
<evidence type="ECO:0000313" key="4">
    <source>
        <dbReference type="Proteomes" id="UP001620520"/>
    </source>
</evidence>
<organism evidence="3 4">
    <name type="scientific">Paenarthrobacter histidinolovorans</name>
    <dbReference type="NCBI Taxonomy" id="43664"/>
    <lineage>
        <taxon>Bacteria</taxon>
        <taxon>Bacillati</taxon>
        <taxon>Actinomycetota</taxon>
        <taxon>Actinomycetes</taxon>
        <taxon>Micrococcales</taxon>
        <taxon>Micrococcaceae</taxon>
        <taxon>Paenarthrobacter</taxon>
    </lineage>
</organism>